<proteinExistence type="predicted"/>
<name>A0A812Y094_9DINO</name>
<dbReference type="AlphaFoldDB" id="A0A812Y094"/>
<protein>
    <recommendedName>
        <fullName evidence="4">Protein C10</fullName>
    </recommendedName>
</protein>
<sequence>MGPVLARYGFTPDKKGSTELRAVIADLANQSKEIRLMNTEIQKLVISNFPDLRGDKVPLQKSGTPGSTAASTAPPSADEEEPSGESPVSDGSRPEECVGVVGSQACRNIPQTEVKGSLMISLGNSLRC</sequence>
<evidence type="ECO:0000313" key="3">
    <source>
        <dbReference type="Proteomes" id="UP000601435"/>
    </source>
</evidence>
<dbReference type="Proteomes" id="UP000601435">
    <property type="component" value="Unassembled WGS sequence"/>
</dbReference>
<dbReference type="EMBL" id="CAJNJA010039231">
    <property type="protein sequence ID" value="CAE7754785.1"/>
    <property type="molecule type" value="Genomic_DNA"/>
</dbReference>
<dbReference type="OrthoDB" id="442666at2759"/>
<evidence type="ECO:0000256" key="1">
    <source>
        <dbReference type="SAM" id="MobiDB-lite"/>
    </source>
</evidence>
<accession>A0A812Y094</accession>
<feature type="region of interest" description="Disordered" evidence="1">
    <location>
        <begin position="52"/>
        <end position="96"/>
    </location>
</feature>
<evidence type="ECO:0008006" key="4">
    <source>
        <dbReference type="Google" id="ProtNLM"/>
    </source>
</evidence>
<gene>
    <name evidence="2" type="ORF">SNEC2469_LOCUS21908</name>
</gene>
<reference evidence="2" key="1">
    <citation type="submission" date="2021-02" db="EMBL/GenBank/DDBJ databases">
        <authorList>
            <person name="Dougan E. K."/>
            <person name="Rhodes N."/>
            <person name="Thang M."/>
            <person name="Chan C."/>
        </authorList>
    </citation>
    <scope>NUCLEOTIDE SEQUENCE</scope>
</reference>
<organism evidence="2 3">
    <name type="scientific">Symbiodinium necroappetens</name>
    <dbReference type="NCBI Taxonomy" id="1628268"/>
    <lineage>
        <taxon>Eukaryota</taxon>
        <taxon>Sar</taxon>
        <taxon>Alveolata</taxon>
        <taxon>Dinophyceae</taxon>
        <taxon>Suessiales</taxon>
        <taxon>Symbiodiniaceae</taxon>
        <taxon>Symbiodinium</taxon>
    </lineage>
</organism>
<keyword evidence="3" id="KW-1185">Reference proteome</keyword>
<evidence type="ECO:0000313" key="2">
    <source>
        <dbReference type="EMBL" id="CAE7754785.1"/>
    </source>
</evidence>
<comment type="caution">
    <text evidence="2">The sequence shown here is derived from an EMBL/GenBank/DDBJ whole genome shotgun (WGS) entry which is preliminary data.</text>
</comment>
<feature type="compositionally biased region" description="Low complexity" evidence="1">
    <location>
        <begin position="62"/>
        <end position="76"/>
    </location>
</feature>